<evidence type="ECO:0000256" key="1">
    <source>
        <dbReference type="ARBA" id="ARBA00007769"/>
    </source>
</evidence>
<keyword evidence="2 4" id="KW-0560">Oxidoreductase</keyword>
<dbReference type="EC" id="1.1.1.87" evidence="4"/>
<dbReference type="GO" id="GO:0006099">
    <property type="term" value="P:tricarboxylic acid cycle"/>
    <property type="evidence" value="ECO:0007669"/>
    <property type="project" value="TreeGrafter"/>
</dbReference>
<dbReference type="GO" id="GO:0047046">
    <property type="term" value="F:homoisocitrate dehydrogenase activity"/>
    <property type="evidence" value="ECO:0007669"/>
    <property type="project" value="UniProtKB-EC"/>
</dbReference>
<comment type="similarity">
    <text evidence="1">Belongs to the isocitrate and isopropylmalate dehydrogenases family.</text>
</comment>
<evidence type="ECO:0000313" key="4">
    <source>
        <dbReference type="EMBL" id="MPL86445.1"/>
    </source>
</evidence>
<dbReference type="Pfam" id="PF00180">
    <property type="entry name" value="Iso_dh"/>
    <property type="match status" value="1"/>
</dbReference>
<dbReference type="GO" id="GO:0004449">
    <property type="term" value="F:isocitrate dehydrogenase (NAD+) activity"/>
    <property type="evidence" value="ECO:0007669"/>
    <property type="project" value="TreeGrafter"/>
</dbReference>
<dbReference type="SUPFAM" id="SSF53659">
    <property type="entry name" value="Isocitrate/Isopropylmalate dehydrogenase-like"/>
    <property type="match status" value="1"/>
</dbReference>
<proteinExistence type="inferred from homology"/>
<dbReference type="InterPro" id="IPR024084">
    <property type="entry name" value="IsoPropMal-DH-like_dom"/>
</dbReference>
<dbReference type="Gene3D" id="3.40.718.10">
    <property type="entry name" value="Isopropylmalate Dehydrogenase"/>
    <property type="match status" value="1"/>
</dbReference>
<dbReference type="PANTHER" id="PTHR11835">
    <property type="entry name" value="DECARBOXYLATING DEHYDROGENASES-ISOCITRATE, ISOPROPYLMALATE, TARTRATE"/>
    <property type="match status" value="1"/>
</dbReference>
<dbReference type="EMBL" id="VSSQ01000222">
    <property type="protein sequence ID" value="MPL86445.1"/>
    <property type="molecule type" value="Genomic_DNA"/>
</dbReference>
<sequence>MSLRIAVVKGDGIGPEVIPEARKILEYFLPDADFFEVELGLAKWEKTGSACSPDDIRELKGADAILFGAVTTPPDPDYRSVLLQIRHELDLYANLRPIRSLQSSREGFSVDMMIVRENTEGLYSGIEEIGAERSTTLRVVTKSRSRRIAEKACSLVLERNPDHPLVVGYKGNVLKSDLLFRDTCSEVASSYGIKTKAVFIDALCLDVLQHPNNYDVIVTTNMFGDILSDVCGYLTGGLGMLPSANIGEKHAFFEPVHGSAPDIAGKGTANPVAAIRSAAMMLEYFGMKDEACLVESSISDLISSGVCTPDLGGCESTSSFGSRLLAAVCKKEERQI</sequence>
<dbReference type="SMART" id="SM01329">
    <property type="entry name" value="Iso_dh"/>
    <property type="match status" value="1"/>
</dbReference>
<gene>
    <name evidence="4" type="primary">hicd_4</name>
    <name evidence="4" type="ORF">SDC9_32425</name>
</gene>
<dbReference type="PROSITE" id="PS00470">
    <property type="entry name" value="IDH_IMDH"/>
    <property type="match status" value="1"/>
</dbReference>
<dbReference type="AlphaFoldDB" id="A0A644V5X2"/>
<accession>A0A644V5X2</accession>
<organism evidence="4">
    <name type="scientific">bioreactor metagenome</name>
    <dbReference type="NCBI Taxonomy" id="1076179"/>
    <lineage>
        <taxon>unclassified sequences</taxon>
        <taxon>metagenomes</taxon>
        <taxon>ecological metagenomes</taxon>
    </lineage>
</organism>
<evidence type="ECO:0000256" key="2">
    <source>
        <dbReference type="ARBA" id="ARBA00023002"/>
    </source>
</evidence>
<comment type="caution">
    <text evidence="4">The sequence shown here is derived from an EMBL/GenBank/DDBJ whole genome shotgun (WGS) entry which is preliminary data.</text>
</comment>
<name>A0A644V5X2_9ZZZZ</name>
<protein>
    <submittedName>
        <fullName evidence="4">Homoisocitrate dehydrogenase</fullName>
        <ecNumber evidence="4">1.1.1.87</ecNumber>
    </submittedName>
</protein>
<reference evidence="4" key="1">
    <citation type="submission" date="2019-08" db="EMBL/GenBank/DDBJ databases">
        <authorList>
            <person name="Kucharzyk K."/>
            <person name="Murdoch R.W."/>
            <person name="Higgins S."/>
            <person name="Loffler F."/>
        </authorList>
    </citation>
    <scope>NUCLEOTIDE SEQUENCE</scope>
</reference>
<dbReference type="GO" id="GO:0006102">
    <property type="term" value="P:isocitrate metabolic process"/>
    <property type="evidence" value="ECO:0007669"/>
    <property type="project" value="TreeGrafter"/>
</dbReference>
<dbReference type="GO" id="GO:0000287">
    <property type="term" value="F:magnesium ion binding"/>
    <property type="evidence" value="ECO:0007669"/>
    <property type="project" value="InterPro"/>
</dbReference>
<dbReference type="InterPro" id="IPR019818">
    <property type="entry name" value="IsoCit/isopropylmalate_DH_CS"/>
</dbReference>
<dbReference type="GO" id="GO:0051287">
    <property type="term" value="F:NAD binding"/>
    <property type="evidence" value="ECO:0007669"/>
    <property type="project" value="InterPro"/>
</dbReference>
<evidence type="ECO:0000259" key="3">
    <source>
        <dbReference type="SMART" id="SM01329"/>
    </source>
</evidence>
<feature type="domain" description="Isopropylmalate dehydrogenase-like" evidence="3">
    <location>
        <begin position="4"/>
        <end position="324"/>
    </location>
</feature>
<dbReference type="PANTHER" id="PTHR11835:SF34">
    <property type="entry name" value="ISOCITRATE DEHYDROGENASE [NAD] SUBUNIT ALPHA, MITOCHONDRIAL"/>
    <property type="match status" value="1"/>
</dbReference>